<dbReference type="RefSeq" id="WP_114131148.1">
    <property type="nucleotide sequence ID" value="NZ_CP068436.1"/>
</dbReference>
<comment type="caution">
    <text evidence="3">The sequence shown here is derived from an EMBL/GenBank/DDBJ whole genome shotgun (WGS) entry which is preliminary data.</text>
</comment>
<dbReference type="PANTHER" id="PTHR14239">
    <property type="entry name" value="DUDULIN-RELATED"/>
    <property type="match status" value="1"/>
</dbReference>
<dbReference type="SUPFAM" id="SSF51735">
    <property type="entry name" value="NAD(P)-binding Rossmann-fold domains"/>
    <property type="match status" value="1"/>
</dbReference>
<proteinExistence type="predicted"/>
<evidence type="ECO:0000256" key="1">
    <source>
        <dbReference type="ARBA" id="ARBA00023002"/>
    </source>
</evidence>
<dbReference type="Pfam" id="PF03807">
    <property type="entry name" value="F420_oxidored"/>
    <property type="match status" value="1"/>
</dbReference>
<feature type="domain" description="Pyrroline-5-carboxylate reductase catalytic N-terminal" evidence="2">
    <location>
        <begin position="3"/>
        <end position="91"/>
    </location>
</feature>
<dbReference type="PANTHER" id="PTHR14239:SF10">
    <property type="entry name" value="REDUCTASE"/>
    <property type="match status" value="1"/>
</dbReference>
<accession>A0A367PNJ3</accession>
<evidence type="ECO:0000313" key="3">
    <source>
        <dbReference type="EMBL" id="RCJ09378.1"/>
    </source>
</evidence>
<dbReference type="EMBL" id="QDHA01000013">
    <property type="protein sequence ID" value="RCJ09378.1"/>
    <property type="molecule type" value="Genomic_DNA"/>
</dbReference>
<dbReference type="Gene3D" id="3.40.50.720">
    <property type="entry name" value="NAD(P)-binding Rossmann-like Domain"/>
    <property type="match status" value="1"/>
</dbReference>
<organism evidence="3 4">
    <name type="scientific">Cupriavidus necator</name>
    <name type="common">Alcaligenes eutrophus</name>
    <name type="synonym">Ralstonia eutropha</name>
    <dbReference type="NCBI Taxonomy" id="106590"/>
    <lineage>
        <taxon>Bacteria</taxon>
        <taxon>Pseudomonadati</taxon>
        <taxon>Pseudomonadota</taxon>
        <taxon>Betaproteobacteria</taxon>
        <taxon>Burkholderiales</taxon>
        <taxon>Burkholderiaceae</taxon>
        <taxon>Cupriavidus</taxon>
    </lineage>
</organism>
<protein>
    <submittedName>
        <fullName evidence="3">NADPH-dependent F420 reductase</fullName>
    </submittedName>
</protein>
<dbReference type="GO" id="GO:0016491">
    <property type="term" value="F:oxidoreductase activity"/>
    <property type="evidence" value="ECO:0007669"/>
    <property type="project" value="UniProtKB-KW"/>
</dbReference>
<dbReference type="Proteomes" id="UP000253501">
    <property type="component" value="Unassembled WGS sequence"/>
</dbReference>
<dbReference type="InterPro" id="IPR036291">
    <property type="entry name" value="NAD(P)-bd_dom_sf"/>
</dbReference>
<dbReference type="InterPro" id="IPR051267">
    <property type="entry name" value="STEAP_metalloreductase"/>
</dbReference>
<keyword evidence="1" id="KW-0560">Oxidoreductase</keyword>
<dbReference type="InterPro" id="IPR028939">
    <property type="entry name" value="P5C_Rdtase_cat_N"/>
</dbReference>
<name>A0A367PNJ3_CUPNE</name>
<evidence type="ECO:0000259" key="2">
    <source>
        <dbReference type="Pfam" id="PF03807"/>
    </source>
</evidence>
<evidence type="ECO:0000313" key="4">
    <source>
        <dbReference type="Proteomes" id="UP000253501"/>
    </source>
</evidence>
<gene>
    <name evidence="3" type="ORF">DDK22_05880</name>
</gene>
<reference evidence="3 4" key="1">
    <citation type="submission" date="2018-04" db="EMBL/GenBank/DDBJ databases">
        <title>Cupriavidus necator CR12 genome sequencing and assembly.</title>
        <authorList>
            <person name="Ben Fekih I."/>
            <person name="Mazhar H.S."/>
            <person name="Bello S.K."/>
            <person name="Rensing C."/>
        </authorList>
    </citation>
    <scope>NUCLEOTIDE SEQUENCE [LARGE SCALE GENOMIC DNA]</scope>
    <source>
        <strain evidence="3 4">CR12</strain>
    </source>
</reference>
<dbReference type="AlphaFoldDB" id="A0A367PNJ3"/>
<sequence>MNITVIGTGNMGSAFVRQLDKAGHKVRVTGRDLAKAQTLANQFSNVQALPADQAVGDSDVVILATAYADAVGALRAVGDLGGKVVIDITNPLTADYMGLTIGHNTSAAEEIAKAVPGVQLVKAFNTLFAQVLADGALFANDQRGSVFVASDSPRAKQTAIALAQSMGFDTVDAGGLVNARYLEPLAGLNIYLGYGAGLGTSIAPAWIHKSFTTEAKQ</sequence>